<keyword evidence="4" id="KW-0233">DNA recombination</keyword>
<dbReference type="InterPro" id="IPR011010">
    <property type="entry name" value="DNA_brk_join_enz"/>
</dbReference>
<dbReference type="Gene3D" id="1.10.150.130">
    <property type="match status" value="1"/>
</dbReference>
<evidence type="ECO:0000259" key="5">
    <source>
        <dbReference type="PROSITE" id="PS51898"/>
    </source>
</evidence>
<name>A0A9X3W673_LACAM</name>
<dbReference type="PANTHER" id="PTHR30629">
    <property type="entry name" value="PROPHAGE INTEGRASE"/>
    <property type="match status" value="1"/>
</dbReference>
<dbReference type="GO" id="GO:0006310">
    <property type="term" value="P:DNA recombination"/>
    <property type="evidence" value="ECO:0007669"/>
    <property type="project" value="UniProtKB-KW"/>
</dbReference>
<dbReference type="Pfam" id="PF14657">
    <property type="entry name" value="Arm-DNA-bind_4"/>
    <property type="match status" value="1"/>
</dbReference>
<dbReference type="AlphaFoldDB" id="A0A9X3W673"/>
<gene>
    <name evidence="6" type="ORF">ODU72_10605</name>
</gene>
<dbReference type="SUPFAM" id="SSF56349">
    <property type="entry name" value="DNA breaking-rejoining enzymes"/>
    <property type="match status" value="1"/>
</dbReference>
<evidence type="ECO:0000256" key="4">
    <source>
        <dbReference type="ARBA" id="ARBA00023172"/>
    </source>
</evidence>
<evidence type="ECO:0000256" key="3">
    <source>
        <dbReference type="ARBA" id="ARBA00023125"/>
    </source>
</evidence>
<dbReference type="InterPro" id="IPR002104">
    <property type="entry name" value="Integrase_catalytic"/>
</dbReference>
<comment type="similarity">
    <text evidence="1">Belongs to the 'phage' integrase family.</text>
</comment>
<dbReference type="GO" id="GO:0015074">
    <property type="term" value="P:DNA integration"/>
    <property type="evidence" value="ECO:0007669"/>
    <property type="project" value="UniProtKB-KW"/>
</dbReference>
<dbReference type="EMBL" id="JAOTGY010000042">
    <property type="protein sequence ID" value="MDB6259068.1"/>
    <property type="molecule type" value="Genomic_DNA"/>
</dbReference>
<protein>
    <submittedName>
        <fullName evidence="6">Site-specific integrase</fullName>
    </submittedName>
</protein>
<reference evidence="6" key="1">
    <citation type="journal article" date="2022" name="Microorganisms">
        <title>Antibiotic Susceptibility, Resistance Gene Determinants and Corresponding Genomic Regions in Lactobacillus amylovorus Isolates Derived from Wild Boars and Domestic Pigs.</title>
        <authorList>
            <person name="Moravkova M."/>
            <person name="Kostovova I."/>
            <person name="Kavanova K."/>
            <person name="Pechar R."/>
            <person name="Stanek S."/>
            <person name="Brychta A."/>
            <person name="Zeman M."/>
            <person name="Kubasova T."/>
        </authorList>
    </citation>
    <scope>NUCLEOTIDE SEQUENCE</scope>
    <source>
        <strain evidence="6">M490A</strain>
    </source>
</reference>
<dbReference type="RefSeq" id="WP_271868244.1">
    <property type="nucleotide sequence ID" value="NZ_JAOTGX010000024.1"/>
</dbReference>
<dbReference type="InterPro" id="IPR004107">
    <property type="entry name" value="Integrase_SAM-like_N"/>
</dbReference>
<dbReference type="CDD" id="cd01189">
    <property type="entry name" value="INT_ICEBs1_C_like"/>
    <property type="match status" value="1"/>
</dbReference>
<dbReference type="Pfam" id="PF00589">
    <property type="entry name" value="Phage_integrase"/>
    <property type="match status" value="1"/>
</dbReference>
<dbReference type="InterPro" id="IPR013762">
    <property type="entry name" value="Integrase-like_cat_sf"/>
</dbReference>
<evidence type="ECO:0000256" key="1">
    <source>
        <dbReference type="ARBA" id="ARBA00008857"/>
    </source>
</evidence>
<organism evidence="6 7">
    <name type="scientific">Lactobacillus amylovorus</name>
    <dbReference type="NCBI Taxonomy" id="1604"/>
    <lineage>
        <taxon>Bacteria</taxon>
        <taxon>Bacillati</taxon>
        <taxon>Bacillota</taxon>
        <taxon>Bacilli</taxon>
        <taxon>Lactobacillales</taxon>
        <taxon>Lactobacillaceae</taxon>
        <taxon>Lactobacillus</taxon>
    </lineage>
</organism>
<comment type="caution">
    <text evidence="6">The sequence shown here is derived from an EMBL/GenBank/DDBJ whole genome shotgun (WGS) entry which is preliminary data.</text>
</comment>
<evidence type="ECO:0000256" key="2">
    <source>
        <dbReference type="ARBA" id="ARBA00022908"/>
    </source>
</evidence>
<reference evidence="6" key="2">
    <citation type="submission" date="2022-10" db="EMBL/GenBank/DDBJ databases">
        <authorList>
            <person name="Kostovova I."/>
            <person name="Moravkova M."/>
            <person name="Pechar R."/>
        </authorList>
    </citation>
    <scope>NUCLEOTIDE SEQUENCE</scope>
    <source>
        <strain evidence="6">M490A</strain>
    </source>
</reference>
<evidence type="ECO:0000313" key="7">
    <source>
        <dbReference type="Proteomes" id="UP001141981"/>
    </source>
</evidence>
<proteinExistence type="inferred from homology"/>
<evidence type="ECO:0000313" key="6">
    <source>
        <dbReference type="EMBL" id="MDB6259068.1"/>
    </source>
</evidence>
<sequence length="385" mass="45333">MNNDIKEYTTPSGKKRYRFNLYVGVDETTGHSIQIRKQGYKSKKEAQEAYLNYQLKVIKGEYIPESKGHITFNKLYEMWLKIYRETVKTSTYATTTRYFDDHILKQLGNKYIDKLTVLDCQKAVNIWFNDAPKTYKRFMRYTNNVLNYGINNLELISKNPMNKVIPPKAKNKPKPFTDFYSKDELNIFLRDAKKYNFKYFIFFRLLAYSGMRKGEALALKWSDINFKDNTISINKDVTVGLNNELYEDTPKTENSFRTLDMDATTMEYLKEWRLMQQKTMLKLGYNFLNSDNLLFSTINNGYLSMSKPRQWNVAICKKYKLRRIKIHGFRHTHASLLFEAGASMNEVKARLGHADINTTMNIYTHVTDDQKKDTANKLVRLLEGK</sequence>
<dbReference type="PROSITE" id="PS51898">
    <property type="entry name" value="TYR_RECOMBINASE"/>
    <property type="match status" value="1"/>
</dbReference>
<accession>A0A9X3W673</accession>
<dbReference type="GO" id="GO:0003677">
    <property type="term" value="F:DNA binding"/>
    <property type="evidence" value="ECO:0007669"/>
    <property type="project" value="UniProtKB-KW"/>
</dbReference>
<keyword evidence="2" id="KW-0229">DNA integration</keyword>
<dbReference type="PANTHER" id="PTHR30629:SF2">
    <property type="entry name" value="PROPHAGE INTEGRASE INTS-RELATED"/>
    <property type="match status" value="1"/>
</dbReference>
<keyword evidence="3" id="KW-0238">DNA-binding</keyword>
<dbReference type="InterPro" id="IPR028259">
    <property type="entry name" value="AP2-like_int_N"/>
</dbReference>
<dbReference type="InterPro" id="IPR050808">
    <property type="entry name" value="Phage_Integrase"/>
</dbReference>
<dbReference type="InterPro" id="IPR010998">
    <property type="entry name" value="Integrase_recombinase_N"/>
</dbReference>
<dbReference type="Gene3D" id="1.10.443.10">
    <property type="entry name" value="Intergrase catalytic core"/>
    <property type="match status" value="1"/>
</dbReference>
<dbReference type="Proteomes" id="UP001141981">
    <property type="component" value="Unassembled WGS sequence"/>
</dbReference>
<dbReference type="Pfam" id="PF14659">
    <property type="entry name" value="Phage_int_SAM_3"/>
    <property type="match status" value="1"/>
</dbReference>
<feature type="domain" description="Tyr recombinase" evidence="5">
    <location>
        <begin position="175"/>
        <end position="376"/>
    </location>
</feature>